<gene>
    <name evidence="5" type="ORF">PAC_15823</name>
</gene>
<dbReference type="OrthoDB" id="443402at2759"/>
<protein>
    <recommendedName>
        <fullName evidence="4">Nephrocystin 3-like N-terminal domain-containing protein</fullName>
    </recommendedName>
</protein>
<dbReference type="Gene3D" id="3.40.50.300">
    <property type="entry name" value="P-loop containing nucleotide triphosphate hydrolases"/>
    <property type="match status" value="1"/>
</dbReference>
<dbReference type="AlphaFoldDB" id="A0A1L7XLN0"/>
<dbReference type="Pfam" id="PF24883">
    <property type="entry name" value="NPHP3_N"/>
    <property type="match status" value="1"/>
</dbReference>
<evidence type="ECO:0000259" key="4">
    <source>
        <dbReference type="Pfam" id="PF24883"/>
    </source>
</evidence>
<evidence type="ECO:0000313" key="5">
    <source>
        <dbReference type="EMBL" id="CZR65923.1"/>
    </source>
</evidence>
<proteinExistence type="predicted"/>
<feature type="region of interest" description="Disordered" evidence="3">
    <location>
        <begin position="913"/>
        <end position="983"/>
    </location>
</feature>
<feature type="coiled-coil region" evidence="2">
    <location>
        <begin position="461"/>
        <end position="492"/>
    </location>
</feature>
<accession>A0A1L7XLN0</accession>
<dbReference type="PANTHER" id="PTHR10039:SF5">
    <property type="entry name" value="NACHT DOMAIN-CONTAINING PROTEIN"/>
    <property type="match status" value="1"/>
</dbReference>
<dbReference type="SUPFAM" id="SSF52540">
    <property type="entry name" value="P-loop containing nucleoside triphosphate hydrolases"/>
    <property type="match status" value="1"/>
</dbReference>
<dbReference type="InterPro" id="IPR027417">
    <property type="entry name" value="P-loop_NTPase"/>
</dbReference>
<dbReference type="EMBL" id="FJOG01000033">
    <property type="protein sequence ID" value="CZR65923.1"/>
    <property type="molecule type" value="Genomic_DNA"/>
</dbReference>
<dbReference type="InterPro" id="IPR056884">
    <property type="entry name" value="NPHP3-like_N"/>
</dbReference>
<feature type="compositionally biased region" description="Basic and acidic residues" evidence="3">
    <location>
        <begin position="932"/>
        <end position="941"/>
    </location>
</feature>
<keyword evidence="6" id="KW-1185">Reference proteome</keyword>
<dbReference type="PANTHER" id="PTHR10039">
    <property type="entry name" value="AMELOGENIN"/>
    <property type="match status" value="1"/>
</dbReference>
<dbReference type="Proteomes" id="UP000184330">
    <property type="component" value="Unassembled WGS sequence"/>
</dbReference>
<sequence length="1271" mass="145409">MEPISALAFACNILELVGIAIETGKAIKEIYDSPSGTREKEQDLQGQAETLDTILKGLQDARTQVSSGRVDSRMEEISTKSIFISLAIQKVVEKCKRKDKSIISATKSAFQLWLHKSDIEDLQTELEKQQKALTNLTTTQILVDVGKLKTQLQYASQRMESQMQHAGEQQGLMLESLYTLDSHLRDVAKTEPILEQLRTIYDAVTGASDGMRVIRLLEILRFPSMNDRFHNVRDSAPDTFEWLFHDPEFLLEEQPGLTISFSDWLKTGSGIFHIEGKPGSGKSTLMKFICEHDRKMTLLKEWAGDKKLIDSQFFFWRIGSREEKSLGGLIRGLISSIIQQNPHLARVLFPRLWDPKDPRSSPITARMELGDKEVLGAFDRLTQERLVSEQYRICFFIDGLDEFDESHGYTCYDLTLKLQKWVDTSAGHIKFCVSSRMLLVFNNAFDASQRITIQKFTKRDIQQLVKQKLEENDQFKKLRETEEIRCMELKQQILDNADGVFLWVTVLLNLLEDALISKDTMTQLESIVTDAPAELNAFFRHILDSIPKRYRRNSFILLALSMRKVGILLVDDARDQKYTVYDRLYSDLGTPMTLLSCSYLLETLEERGFLDADKDIPEIFTIDMGEVGKRTELAKTKVLKHCRGLLESRDEADRAVVVFTHRSIPEFLQQFFNHNSDVHGLVDKFVGELLAWTYRIEIQYCQNIAIAEQRKQDHYLAVSDSHSPGEYTISLVARLRQTPLEKNDLTCRLLHAIDKDLLRNYWSTTDLRELPEKAYNWGKFIDDDDQTSFENTSCLAATSLVGLHEYITWYIKEVSTPPIEQIDWYYLNLLQTHIIMVDEIESPFVEFTNIVVRELFKAGLSPNTILRHNFLGNGDTVDNDSLKRMGMIGEGPEATPLLEAQLPEYRSHSLDEICDSGAHSGEKSSCNARVQDNADRGRKASDSGVGYEKSASRDTAQRYDNSGDSYSKHSISNNPSGDRKEDQGIKEDAALVAGTPEQPVWLEQEKNNSNHGNDDKAYSSKENVTHSDSGPIEDSSDDLVDTSFQYGEIRRRNSSKLIRDEGESEKPNLKNNRKLSIWHALARSTCFKIFKNVLREDEPSPALWTLAEIWLDFGADPRIVFLQKSTIETEEMYKPGRRALITMDTVDRVNIAVAKEEEDTGSRTRRTHNRRQNRRLAPLLANLFEAHDGSFSMEEYVHFLNPPNCEKLLELMKRNRRVCDEADRVRAEKALKEKSTREPLINTTTRKLSQIVAFGSFPKSWLLLSEFDCPF</sequence>
<evidence type="ECO:0000256" key="3">
    <source>
        <dbReference type="SAM" id="MobiDB-lite"/>
    </source>
</evidence>
<evidence type="ECO:0000256" key="2">
    <source>
        <dbReference type="SAM" id="Coils"/>
    </source>
</evidence>
<feature type="compositionally biased region" description="Basic and acidic residues" evidence="3">
    <location>
        <begin position="1003"/>
        <end position="1025"/>
    </location>
</feature>
<organism evidence="5 6">
    <name type="scientific">Phialocephala subalpina</name>
    <dbReference type="NCBI Taxonomy" id="576137"/>
    <lineage>
        <taxon>Eukaryota</taxon>
        <taxon>Fungi</taxon>
        <taxon>Dikarya</taxon>
        <taxon>Ascomycota</taxon>
        <taxon>Pezizomycotina</taxon>
        <taxon>Leotiomycetes</taxon>
        <taxon>Helotiales</taxon>
        <taxon>Mollisiaceae</taxon>
        <taxon>Phialocephala</taxon>
        <taxon>Phialocephala fortinii species complex</taxon>
    </lineage>
</organism>
<keyword evidence="1" id="KW-0677">Repeat</keyword>
<reference evidence="5 6" key="1">
    <citation type="submission" date="2016-03" db="EMBL/GenBank/DDBJ databases">
        <authorList>
            <person name="Ploux O."/>
        </authorList>
    </citation>
    <scope>NUCLEOTIDE SEQUENCE [LARGE SCALE GENOMIC DNA]</scope>
    <source>
        <strain evidence="5 6">UAMH 11012</strain>
    </source>
</reference>
<feature type="compositionally biased region" description="Polar residues" evidence="3">
    <location>
        <begin position="958"/>
        <end position="976"/>
    </location>
</feature>
<name>A0A1L7XLN0_9HELO</name>
<evidence type="ECO:0000313" key="6">
    <source>
        <dbReference type="Proteomes" id="UP000184330"/>
    </source>
</evidence>
<feature type="domain" description="Nephrocystin 3-like N-terminal" evidence="4">
    <location>
        <begin position="260"/>
        <end position="436"/>
    </location>
</feature>
<evidence type="ECO:0000256" key="1">
    <source>
        <dbReference type="ARBA" id="ARBA00022737"/>
    </source>
</evidence>
<keyword evidence="2" id="KW-0175">Coiled coil</keyword>
<feature type="region of interest" description="Disordered" evidence="3">
    <location>
        <begin position="995"/>
        <end position="1045"/>
    </location>
</feature>